<dbReference type="HAMAP" id="MF_00156">
    <property type="entry name" value="PanB"/>
    <property type="match status" value="1"/>
</dbReference>
<dbReference type="InterPro" id="IPR015813">
    <property type="entry name" value="Pyrv/PenolPyrv_kinase-like_dom"/>
</dbReference>
<evidence type="ECO:0000313" key="11">
    <source>
        <dbReference type="EMBL" id="EAS48614.1"/>
    </source>
</evidence>
<feature type="binding site" evidence="7 9">
    <location>
        <position position="88"/>
    </location>
    <ligand>
        <name>3-methyl-2-oxobutanoate</name>
        <dbReference type="ChEBI" id="CHEBI:11851"/>
    </ligand>
</feature>
<evidence type="ECO:0000256" key="6">
    <source>
        <dbReference type="ARBA" id="ARBA00056497"/>
    </source>
</evidence>
<comment type="pathway">
    <text evidence="1 7">Cofactor biosynthesis; (R)-pantothenate biosynthesis; (R)-pantoate from 3-methyl-2-oxobutanoate: step 1/2.</text>
</comment>
<dbReference type="PIRSF" id="PIRSF000388">
    <property type="entry name" value="Pantoate_hydroxy_MeTrfase"/>
    <property type="match status" value="1"/>
</dbReference>
<keyword evidence="7" id="KW-0963">Cytoplasm</keyword>
<evidence type="ECO:0000256" key="5">
    <source>
        <dbReference type="ARBA" id="ARBA00022679"/>
    </source>
</evidence>
<dbReference type="HOGENOM" id="CLU_036645_1_0_5"/>
<feature type="binding site" evidence="7 10">
    <location>
        <position position="49"/>
    </location>
    <ligand>
        <name>Mg(2+)</name>
        <dbReference type="ChEBI" id="CHEBI:18420"/>
    </ligand>
</feature>
<name>Q1YEH7_AURMS</name>
<keyword evidence="4 7" id="KW-0566">Pantothenate biosynthesis</keyword>
<dbReference type="BioCyc" id="AURANTIMONAS:SI859A1_01098-MONOMER"/>
<comment type="similarity">
    <text evidence="2 7">Belongs to the PanB family.</text>
</comment>
<dbReference type="GO" id="GO:0005737">
    <property type="term" value="C:cytoplasm"/>
    <property type="evidence" value="ECO:0007669"/>
    <property type="project" value="UniProtKB-SubCell"/>
</dbReference>
<comment type="catalytic activity">
    <reaction evidence="7">
        <text>(6R)-5,10-methylene-5,6,7,8-tetrahydrofolate + 3-methyl-2-oxobutanoate + H2O = 2-dehydropantoate + (6S)-5,6,7,8-tetrahydrofolate</text>
        <dbReference type="Rhea" id="RHEA:11824"/>
        <dbReference type="ChEBI" id="CHEBI:11561"/>
        <dbReference type="ChEBI" id="CHEBI:11851"/>
        <dbReference type="ChEBI" id="CHEBI:15377"/>
        <dbReference type="ChEBI" id="CHEBI:15636"/>
        <dbReference type="ChEBI" id="CHEBI:57453"/>
        <dbReference type="EC" id="2.1.2.11"/>
    </reaction>
</comment>
<evidence type="ECO:0000256" key="3">
    <source>
        <dbReference type="ARBA" id="ARBA00011424"/>
    </source>
</evidence>
<feature type="binding site" evidence="7 9">
    <location>
        <begin position="49"/>
        <end position="50"/>
    </location>
    <ligand>
        <name>3-methyl-2-oxobutanoate</name>
        <dbReference type="ChEBI" id="CHEBI:11851"/>
    </ligand>
</feature>
<dbReference type="FunFam" id="3.20.20.60:FF:000003">
    <property type="entry name" value="3-methyl-2-oxobutanoate hydroxymethyltransferase"/>
    <property type="match status" value="1"/>
</dbReference>
<feature type="binding site" evidence="7 9">
    <location>
        <position position="118"/>
    </location>
    <ligand>
        <name>3-methyl-2-oxobutanoate</name>
        <dbReference type="ChEBI" id="CHEBI:11851"/>
    </ligand>
</feature>
<comment type="cofactor">
    <cofactor evidence="7 10">
        <name>Mg(2+)</name>
        <dbReference type="ChEBI" id="CHEBI:18420"/>
    </cofactor>
    <text evidence="7 10">Binds 1 Mg(2+) ion per subunit.</text>
</comment>
<comment type="function">
    <text evidence="6 7">Catalyzes the reversible reaction in which hydroxymethyl group from 5,10-methylenetetrahydrofolate is transferred onto alpha-ketoisovalerate to form ketopantoate.</text>
</comment>
<keyword evidence="7 10" id="KW-0460">Magnesium</keyword>
<dbReference type="Proteomes" id="UP000000321">
    <property type="component" value="Unassembled WGS sequence"/>
</dbReference>
<comment type="subcellular location">
    <subcellularLocation>
        <location evidence="7">Cytoplasm</location>
    </subcellularLocation>
</comment>
<dbReference type="NCBIfam" id="NF001452">
    <property type="entry name" value="PRK00311.1"/>
    <property type="match status" value="1"/>
</dbReference>
<evidence type="ECO:0000256" key="2">
    <source>
        <dbReference type="ARBA" id="ARBA00008676"/>
    </source>
</evidence>
<evidence type="ECO:0000256" key="8">
    <source>
        <dbReference type="PIRSR" id="PIRSR000388-1"/>
    </source>
</evidence>
<dbReference type="GO" id="GO:0000287">
    <property type="term" value="F:magnesium ion binding"/>
    <property type="evidence" value="ECO:0007669"/>
    <property type="project" value="TreeGrafter"/>
</dbReference>
<evidence type="ECO:0000256" key="10">
    <source>
        <dbReference type="PIRSR" id="PIRSR000388-3"/>
    </source>
</evidence>
<dbReference type="AlphaFoldDB" id="Q1YEH7"/>
<dbReference type="GO" id="GO:0003864">
    <property type="term" value="F:3-methyl-2-oxobutanoate hydroxymethyltransferase activity"/>
    <property type="evidence" value="ECO:0007669"/>
    <property type="project" value="UniProtKB-UniRule"/>
</dbReference>
<reference evidence="11 12" key="1">
    <citation type="journal article" date="2008" name="Appl. Environ. Microbiol.">
        <title>Genomic insights into Mn(II) oxidation by the marine alphaproteobacterium Aurantimonas sp. strain SI85-9A1.</title>
        <authorList>
            <person name="Dick G.J."/>
            <person name="Podell S."/>
            <person name="Johnson H.A."/>
            <person name="Rivera-Espinoza Y."/>
            <person name="Bernier-Latmani R."/>
            <person name="McCarthy J.K."/>
            <person name="Torpey J.W."/>
            <person name="Clement B.G."/>
            <person name="Gaasterland T."/>
            <person name="Tebo B.M."/>
        </authorList>
    </citation>
    <scope>NUCLEOTIDE SEQUENCE [LARGE SCALE GENOMIC DNA]</scope>
    <source>
        <strain evidence="11 12">SI85-9A1</strain>
    </source>
</reference>
<feature type="binding site" evidence="7 10">
    <location>
        <position position="120"/>
    </location>
    <ligand>
        <name>Mg(2+)</name>
        <dbReference type="ChEBI" id="CHEBI:18420"/>
    </ligand>
</feature>
<dbReference type="CDD" id="cd06557">
    <property type="entry name" value="KPHMT-like"/>
    <property type="match status" value="1"/>
</dbReference>
<organism evidence="11 12">
    <name type="scientific">Aurantimonas manganoxydans (strain ATCC BAA-1229 / DSM 21871 / SI85-9A1)</name>
    <dbReference type="NCBI Taxonomy" id="287752"/>
    <lineage>
        <taxon>Bacteria</taxon>
        <taxon>Pseudomonadati</taxon>
        <taxon>Pseudomonadota</taxon>
        <taxon>Alphaproteobacteria</taxon>
        <taxon>Hyphomicrobiales</taxon>
        <taxon>Aurantimonadaceae</taxon>
        <taxon>Aurantimonas</taxon>
    </lineage>
</organism>
<evidence type="ECO:0000256" key="9">
    <source>
        <dbReference type="PIRSR" id="PIRSR000388-2"/>
    </source>
</evidence>
<dbReference type="GO" id="GO:0015940">
    <property type="term" value="P:pantothenate biosynthetic process"/>
    <property type="evidence" value="ECO:0007669"/>
    <property type="project" value="UniProtKB-UniRule"/>
</dbReference>
<dbReference type="GO" id="GO:0008168">
    <property type="term" value="F:methyltransferase activity"/>
    <property type="evidence" value="ECO:0007669"/>
    <property type="project" value="UniProtKB-KW"/>
</dbReference>
<comment type="subunit">
    <text evidence="3 7">Homodecamer; pentamer of dimers.</text>
</comment>
<feature type="active site" description="Proton acceptor" evidence="7 8">
    <location>
        <position position="187"/>
    </location>
</feature>
<dbReference type="EC" id="2.1.2.11" evidence="7"/>
<gene>
    <name evidence="7" type="primary">panB</name>
    <name evidence="11" type="ORF">SI859A1_01098</name>
</gene>
<dbReference type="OrthoDB" id="9781789at2"/>
<keyword evidence="11" id="KW-0489">Methyltransferase</keyword>
<dbReference type="InterPro" id="IPR040442">
    <property type="entry name" value="Pyrv_kinase-like_dom_sf"/>
</dbReference>
<dbReference type="Gene3D" id="3.20.20.60">
    <property type="entry name" value="Phosphoenolpyruvate-binding domains"/>
    <property type="match status" value="1"/>
</dbReference>
<keyword evidence="7 10" id="KW-0479">Metal-binding</keyword>
<evidence type="ECO:0000256" key="7">
    <source>
        <dbReference type="HAMAP-Rule" id="MF_00156"/>
    </source>
</evidence>
<dbReference type="NCBIfam" id="TIGR00222">
    <property type="entry name" value="panB"/>
    <property type="match status" value="1"/>
</dbReference>
<evidence type="ECO:0000256" key="1">
    <source>
        <dbReference type="ARBA" id="ARBA00005033"/>
    </source>
</evidence>
<evidence type="ECO:0000313" key="12">
    <source>
        <dbReference type="Proteomes" id="UP000000321"/>
    </source>
</evidence>
<dbReference type="GO" id="GO:0032259">
    <property type="term" value="P:methylation"/>
    <property type="evidence" value="ECO:0007669"/>
    <property type="project" value="UniProtKB-KW"/>
</dbReference>
<proteinExistence type="inferred from homology"/>
<protein>
    <recommendedName>
        <fullName evidence="7">3-methyl-2-oxobutanoate hydroxymethyltransferase</fullName>
        <ecNumber evidence="7">2.1.2.11</ecNumber>
    </recommendedName>
    <alternativeName>
        <fullName evidence="7">Ketopantoate hydroxymethyltransferase</fullName>
        <shortName evidence="7">KPHMT</shortName>
    </alternativeName>
</protein>
<dbReference type="PANTHER" id="PTHR20881">
    <property type="entry name" value="3-METHYL-2-OXOBUTANOATE HYDROXYMETHYLTRANSFERASE"/>
    <property type="match status" value="1"/>
</dbReference>
<dbReference type="SUPFAM" id="SSF51621">
    <property type="entry name" value="Phosphoenolpyruvate/pyruvate domain"/>
    <property type="match status" value="1"/>
</dbReference>
<dbReference type="RefSeq" id="WP_009208960.1">
    <property type="nucleotide sequence ID" value="NZ_BBWP01000022.1"/>
</dbReference>
<dbReference type="UniPathway" id="UPA00028">
    <property type="reaction ID" value="UER00003"/>
</dbReference>
<dbReference type="EMBL" id="AAPJ01000008">
    <property type="protein sequence ID" value="EAS48614.1"/>
    <property type="molecule type" value="Genomic_DNA"/>
</dbReference>
<dbReference type="PANTHER" id="PTHR20881:SF0">
    <property type="entry name" value="3-METHYL-2-OXOBUTANOATE HYDROXYMETHYLTRANSFERASE"/>
    <property type="match status" value="1"/>
</dbReference>
<accession>Q1YEH7</accession>
<keyword evidence="5 7" id="KW-0808">Transferase</keyword>
<dbReference type="InterPro" id="IPR003700">
    <property type="entry name" value="Pantoate_hydroxy_MeTrfase"/>
</dbReference>
<sequence length="268" mass="27779">MSTPVRTTRLTAPALRGRKGATPIVALTAYNATMAALVDPHVDFILVGDSLAMVEHGMASTLGASLELMIAHGRAVVSATEKALIVVDMAFGSYEAYPQEAFRSAATVMAKTGCGAIKLEGGQHMAPTIAFLAERGIPVMAHVGLTPQAVNAMGGFRSQGHDDAARDRILADAKAVSAAGAFAVVLEGIVEPLAETIAAPSIGIGASAACDGQILVLEDMLGLTPRVPRFVKRYGVLGEAASQAIADYADEVRSRSFPGPDHVYKPRG</sequence>
<evidence type="ECO:0000256" key="4">
    <source>
        <dbReference type="ARBA" id="ARBA00022655"/>
    </source>
</evidence>
<feature type="binding site" evidence="7 10">
    <location>
        <position position="88"/>
    </location>
    <ligand>
        <name>Mg(2+)</name>
        <dbReference type="ChEBI" id="CHEBI:18420"/>
    </ligand>
</feature>
<comment type="caution">
    <text evidence="11">The sequence shown here is derived from an EMBL/GenBank/DDBJ whole genome shotgun (WGS) entry which is preliminary data.</text>
</comment>
<dbReference type="Pfam" id="PF02548">
    <property type="entry name" value="Pantoate_transf"/>
    <property type="match status" value="1"/>
</dbReference>
<keyword evidence="12" id="KW-1185">Reference proteome</keyword>